<dbReference type="SUPFAM" id="SSF49785">
    <property type="entry name" value="Galactose-binding domain-like"/>
    <property type="match status" value="1"/>
</dbReference>
<dbReference type="GO" id="GO:0016987">
    <property type="term" value="F:sigma factor activity"/>
    <property type="evidence" value="ECO:0007669"/>
    <property type="project" value="UniProtKB-KW"/>
</dbReference>
<dbReference type="EMBL" id="CP045096">
    <property type="protein sequence ID" value="QFQ98465.1"/>
    <property type="molecule type" value="Genomic_DNA"/>
</dbReference>
<feature type="compositionally biased region" description="Pro residues" evidence="6">
    <location>
        <begin position="400"/>
        <end position="410"/>
    </location>
</feature>
<dbReference type="PANTHER" id="PTHR43133">
    <property type="entry name" value="RNA POLYMERASE ECF-TYPE SIGMA FACTO"/>
    <property type="match status" value="1"/>
</dbReference>
<dbReference type="Gene3D" id="1.10.10.1320">
    <property type="entry name" value="Anti-sigma factor, zinc-finger domain"/>
    <property type="match status" value="1"/>
</dbReference>
<dbReference type="Pfam" id="PF04542">
    <property type="entry name" value="Sigma70_r2"/>
    <property type="match status" value="1"/>
</dbReference>
<feature type="domain" description="Glycosyl hydrolase family 98 putative carbohydrate-binding module" evidence="8">
    <location>
        <begin position="479"/>
        <end position="623"/>
    </location>
</feature>
<dbReference type="SUPFAM" id="SSF88659">
    <property type="entry name" value="Sigma3 and sigma4 domains of RNA polymerase sigma factors"/>
    <property type="match status" value="1"/>
</dbReference>
<keyword evidence="3" id="KW-0731">Sigma factor</keyword>
<evidence type="ECO:0000256" key="6">
    <source>
        <dbReference type="SAM" id="MobiDB-lite"/>
    </source>
</evidence>
<feature type="compositionally biased region" description="Basic and acidic residues" evidence="6">
    <location>
        <begin position="1"/>
        <end position="13"/>
    </location>
</feature>
<evidence type="ECO:0000256" key="3">
    <source>
        <dbReference type="ARBA" id="ARBA00023082"/>
    </source>
</evidence>
<dbReference type="GO" id="GO:0003677">
    <property type="term" value="F:DNA binding"/>
    <property type="evidence" value="ECO:0007669"/>
    <property type="project" value="UniProtKB-KW"/>
</dbReference>
<comment type="similarity">
    <text evidence="1">Belongs to the sigma-70 factor family. ECF subfamily.</text>
</comment>
<feature type="compositionally biased region" description="Pro residues" evidence="6">
    <location>
        <begin position="440"/>
        <end position="481"/>
    </location>
</feature>
<dbReference type="SMART" id="SM00776">
    <property type="entry name" value="NPCBM"/>
    <property type="match status" value="1"/>
</dbReference>
<feature type="transmembrane region" description="Helical" evidence="7">
    <location>
        <begin position="290"/>
        <end position="308"/>
    </location>
</feature>
<feature type="region of interest" description="Disordered" evidence="6">
    <location>
        <begin position="1"/>
        <end position="44"/>
    </location>
</feature>
<gene>
    <name evidence="9" type="ORF">F9278_22320</name>
</gene>
<keyword evidence="7" id="KW-0472">Membrane</keyword>
<feature type="region of interest" description="Disordered" evidence="6">
    <location>
        <begin position="380"/>
        <end position="483"/>
    </location>
</feature>
<dbReference type="InterPro" id="IPR038637">
    <property type="entry name" value="NPCBM_sf"/>
</dbReference>
<evidence type="ECO:0000256" key="4">
    <source>
        <dbReference type="ARBA" id="ARBA00023125"/>
    </source>
</evidence>
<dbReference type="InterPro" id="IPR013222">
    <property type="entry name" value="Glyco_hyd_98_carb-bd"/>
</dbReference>
<dbReference type="PRINTS" id="PR01217">
    <property type="entry name" value="PRICHEXTENSN"/>
</dbReference>
<protein>
    <submittedName>
        <fullName evidence="9">Sigma-70 family RNA polymerase sigma factor</fullName>
    </submittedName>
</protein>
<accession>A0A5P8K5A9</accession>
<dbReference type="Gene3D" id="1.10.1740.10">
    <property type="match status" value="1"/>
</dbReference>
<dbReference type="InterPro" id="IPR013324">
    <property type="entry name" value="RNA_pol_sigma_r3/r4-like"/>
</dbReference>
<keyword evidence="7" id="KW-1133">Transmembrane helix</keyword>
<name>A0A5P8K5A9_9ACTN</name>
<evidence type="ECO:0000259" key="8">
    <source>
        <dbReference type="SMART" id="SM00776"/>
    </source>
</evidence>
<dbReference type="InterPro" id="IPR013325">
    <property type="entry name" value="RNA_pol_sigma_r2"/>
</dbReference>
<dbReference type="InterPro" id="IPR039425">
    <property type="entry name" value="RNA_pol_sigma-70-like"/>
</dbReference>
<dbReference type="InterPro" id="IPR008979">
    <property type="entry name" value="Galactose-bd-like_sf"/>
</dbReference>
<keyword evidence="7" id="KW-0812">Transmembrane</keyword>
<sequence length="624" mass="64790">MGVDGRDESKSEAAAEADPQVPSQGRRGVPAQWDRFDSGVLPPREPADADLIAWMRSGDDSAYEELFRRHAEAVRRYARTCCRDAHTADDLTAEVFARMLQAVRGGSGPEHAVRAYLLTSVRRVAATWTSSAKREQLVDDFAVFAAQASRGAEVSDTDTLDLGAEVRAMHEAEQSMAMRAFRSLPERWQAVLWHTEVEDESPSDVATLFGLDANGTRVLASRAREGLKQAYLQAHVSAALAGNSAECGRYADRLGAYARGGLRTRAERGLRAHLEECAACRLAAGQIKEVASGIPAVVPVAVIGWFGAAGYAKVAALVAGGAGAGAAGAAAAAGGFGGAGAGGGAAAEGLGAPAKVGIAVSVAGMVAAAVALALANDEVKPKEPSAGPSASRPVEAAPQPSAPPEEPAPGAPALVMPVSKASSAPKPSPSPSRAVRPAPSVKPTPTPTPKPTPKPKPRPTPTPAPPKPSPTPTPPPPPAPPAVYQWNALRYGAFGDGTEPEMRLGESSWVWQRYGVSIAGKRYANGVTVHGRSSVTIDLNRRCGSYDALVGVDDMTHGLGEVFFSVYGDGVRLWKSGLVRGGDPAVPVRVDLGGRETVRLVVEPHGPGGLPVLADWADSRFSCE</sequence>
<organism evidence="9 10">
    <name type="scientific">Streptomyces phaeolivaceus</name>
    <dbReference type="NCBI Taxonomy" id="2653200"/>
    <lineage>
        <taxon>Bacteria</taxon>
        <taxon>Bacillati</taxon>
        <taxon>Actinomycetota</taxon>
        <taxon>Actinomycetes</taxon>
        <taxon>Kitasatosporales</taxon>
        <taxon>Streptomycetaceae</taxon>
        <taxon>Streptomyces</taxon>
    </lineage>
</organism>
<dbReference type="InterPro" id="IPR041916">
    <property type="entry name" value="Anti_sigma_zinc_sf"/>
</dbReference>
<dbReference type="Pfam" id="PF13490">
    <property type="entry name" value="zf-HC2"/>
    <property type="match status" value="1"/>
</dbReference>
<feature type="transmembrane region" description="Helical" evidence="7">
    <location>
        <begin position="356"/>
        <end position="375"/>
    </location>
</feature>
<feature type="transmembrane region" description="Helical" evidence="7">
    <location>
        <begin position="315"/>
        <end position="336"/>
    </location>
</feature>
<evidence type="ECO:0000313" key="9">
    <source>
        <dbReference type="EMBL" id="QFQ98465.1"/>
    </source>
</evidence>
<dbReference type="InterPro" id="IPR007627">
    <property type="entry name" value="RNA_pol_sigma70_r2"/>
</dbReference>
<dbReference type="NCBIfam" id="TIGR02937">
    <property type="entry name" value="sigma70-ECF"/>
    <property type="match status" value="1"/>
</dbReference>
<keyword evidence="10" id="KW-1185">Reference proteome</keyword>
<feature type="compositionally biased region" description="Low complexity" evidence="6">
    <location>
        <begin position="411"/>
        <end position="439"/>
    </location>
</feature>
<dbReference type="InterPro" id="IPR027383">
    <property type="entry name" value="Znf_put"/>
</dbReference>
<evidence type="ECO:0000313" key="10">
    <source>
        <dbReference type="Proteomes" id="UP000327294"/>
    </source>
</evidence>
<reference evidence="9 10" key="1">
    <citation type="submission" date="2019-10" db="EMBL/GenBank/DDBJ databases">
        <title>Streptomyces sp. strain GY16 isolated from leaves of Broussonetia papyrifera.</title>
        <authorList>
            <person name="Mo P."/>
        </authorList>
    </citation>
    <scope>NUCLEOTIDE SEQUENCE [LARGE SCALE GENOMIC DNA]</scope>
    <source>
        <strain evidence="9 10">GY16</strain>
    </source>
</reference>
<proteinExistence type="inferred from homology"/>
<dbReference type="Proteomes" id="UP000327294">
    <property type="component" value="Chromosome"/>
</dbReference>
<dbReference type="AlphaFoldDB" id="A0A5P8K5A9"/>
<dbReference type="InterPro" id="IPR014284">
    <property type="entry name" value="RNA_pol_sigma-70_dom"/>
</dbReference>
<dbReference type="GO" id="GO:0006352">
    <property type="term" value="P:DNA-templated transcription initiation"/>
    <property type="evidence" value="ECO:0007669"/>
    <property type="project" value="InterPro"/>
</dbReference>
<evidence type="ECO:0000256" key="1">
    <source>
        <dbReference type="ARBA" id="ARBA00010641"/>
    </source>
</evidence>
<keyword evidence="2" id="KW-0805">Transcription regulation</keyword>
<evidence type="ECO:0000256" key="7">
    <source>
        <dbReference type="SAM" id="Phobius"/>
    </source>
</evidence>
<dbReference type="RefSeq" id="WP_152169926.1">
    <property type="nucleotide sequence ID" value="NZ_CP045096.1"/>
</dbReference>
<keyword evidence="4" id="KW-0238">DNA-binding</keyword>
<dbReference type="Gene3D" id="2.60.120.1060">
    <property type="entry name" value="NPCBM/NEW2 domain"/>
    <property type="match status" value="1"/>
</dbReference>
<evidence type="ECO:0000256" key="2">
    <source>
        <dbReference type="ARBA" id="ARBA00023015"/>
    </source>
</evidence>
<dbReference type="SUPFAM" id="SSF88946">
    <property type="entry name" value="Sigma2 domain of RNA polymerase sigma factors"/>
    <property type="match status" value="1"/>
</dbReference>
<keyword evidence="5" id="KW-0804">Transcription</keyword>
<evidence type="ECO:0000256" key="5">
    <source>
        <dbReference type="ARBA" id="ARBA00023163"/>
    </source>
</evidence>
<dbReference type="KEGG" id="sphv:F9278_22320"/>
<dbReference type="Pfam" id="PF08305">
    <property type="entry name" value="NPCBM"/>
    <property type="match status" value="1"/>
</dbReference>
<dbReference type="PANTHER" id="PTHR43133:SF8">
    <property type="entry name" value="RNA POLYMERASE SIGMA FACTOR HI_1459-RELATED"/>
    <property type="match status" value="1"/>
</dbReference>